<proteinExistence type="predicted"/>
<accession>A0A1V5SFF9</accession>
<comment type="caution">
    <text evidence="2">The sequence shown here is derived from an EMBL/GenBank/DDBJ whole genome shotgun (WGS) entry which is preliminary data.</text>
</comment>
<feature type="transmembrane region" description="Helical" evidence="1">
    <location>
        <begin position="7"/>
        <end position="26"/>
    </location>
</feature>
<name>A0A1V5SFF9_9BACT</name>
<keyword evidence="1" id="KW-0812">Transmembrane</keyword>
<reference evidence="2" key="1">
    <citation type="submission" date="2017-02" db="EMBL/GenBank/DDBJ databases">
        <title>Delving into the versatile metabolic prowess of the omnipresent phylum Bacteroidetes.</title>
        <authorList>
            <person name="Nobu M.K."/>
            <person name="Mei R."/>
            <person name="Narihiro T."/>
            <person name="Kuroda K."/>
            <person name="Liu W.-T."/>
        </authorList>
    </citation>
    <scope>NUCLEOTIDE SEQUENCE</scope>
    <source>
        <strain evidence="2">ADurb.Bin280</strain>
    </source>
</reference>
<dbReference type="Proteomes" id="UP000485367">
    <property type="component" value="Unassembled WGS sequence"/>
</dbReference>
<dbReference type="AlphaFoldDB" id="A0A1V5SFF9"/>
<keyword evidence="1" id="KW-1133">Transmembrane helix</keyword>
<protein>
    <submittedName>
        <fullName evidence="2">Uncharacterized protein</fullName>
    </submittedName>
</protein>
<evidence type="ECO:0000313" key="2">
    <source>
        <dbReference type="EMBL" id="OQA52931.1"/>
    </source>
</evidence>
<organism evidence="2">
    <name type="scientific">candidate division WS2 bacterium ADurb.Bin280</name>
    <dbReference type="NCBI Taxonomy" id="1852829"/>
    <lineage>
        <taxon>Bacteria</taxon>
        <taxon>candidate division WS2</taxon>
    </lineage>
</organism>
<keyword evidence="1" id="KW-0472">Membrane</keyword>
<sequence>MKNKKLLAIIVIAIIIIAGIISYLVYSNSQLNKEIVQKEEVIESIMLAQTQEPTANVSVASSATKTATKTSTTTSATSTPINTKSDEELIAQALYEKFSTDASTMSYTISKKTDSAATGGITFTEGGGGYFVAAKENGLWKIIADGNGVIECDILDQYDIPASIVGDCFDSATGESRER</sequence>
<gene>
    <name evidence="2" type="ORF">BWY43_00302</name>
</gene>
<evidence type="ECO:0000256" key="1">
    <source>
        <dbReference type="SAM" id="Phobius"/>
    </source>
</evidence>
<dbReference type="EMBL" id="MWBO01000017">
    <property type="protein sequence ID" value="OQA52931.1"/>
    <property type="molecule type" value="Genomic_DNA"/>
</dbReference>